<accession>A0AA40STY1</accession>
<evidence type="ECO:0000313" key="2">
    <source>
        <dbReference type="EMBL" id="MBD6615206.1"/>
    </source>
</evidence>
<name>A0AA40STY1_9NOST</name>
<feature type="chain" id="PRO_5041437867" description="DUF5625 domain-containing protein" evidence="1">
    <location>
        <begin position="24"/>
        <end position="182"/>
    </location>
</feature>
<evidence type="ECO:0000313" key="3">
    <source>
        <dbReference type="Proteomes" id="UP001165986"/>
    </source>
</evidence>
<dbReference type="PROSITE" id="PS51257">
    <property type="entry name" value="PROKAR_LIPOPROTEIN"/>
    <property type="match status" value="1"/>
</dbReference>
<dbReference type="EMBL" id="VJXY01000003">
    <property type="protein sequence ID" value="MBD6615206.1"/>
    <property type="molecule type" value="Genomic_DNA"/>
</dbReference>
<evidence type="ECO:0000256" key="1">
    <source>
        <dbReference type="SAM" id="SignalP"/>
    </source>
</evidence>
<dbReference type="AlphaFoldDB" id="A0AA40STY1"/>
<feature type="signal peptide" evidence="1">
    <location>
        <begin position="1"/>
        <end position="23"/>
    </location>
</feature>
<organism evidence="2 3">
    <name type="scientific">Komarekiella delphini-convector SJRDD-AB1</name>
    <dbReference type="NCBI Taxonomy" id="2593771"/>
    <lineage>
        <taxon>Bacteria</taxon>
        <taxon>Bacillati</taxon>
        <taxon>Cyanobacteriota</taxon>
        <taxon>Cyanophyceae</taxon>
        <taxon>Nostocales</taxon>
        <taxon>Nostocaceae</taxon>
        <taxon>Komarekiella</taxon>
        <taxon>Komarekiella delphini-convector</taxon>
    </lineage>
</organism>
<evidence type="ECO:0008006" key="4">
    <source>
        <dbReference type="Google" id="ProtNLM"/>
    </source>
</evidence>
<dbReference type="Proteomes" id="UP001165986">
    <property type="component" value="Unassembled WGS sequence"/>
</dbReference>
<proteinExistence type="predicted"/>
<reference evidence="2" key="1">
    <citation type="submission" date="2019-07" db="EMBL/GenBank/DDBJ databases">
        <title>Toxilogical consequences of a new and cryptic species of cyanobacteria (Komarekiella delphini-convector) recovered from the epidermis of a bottlenose dolphin and 1500 ft. in the air.</title>
        <authorList>
            <person name="Brown A.O."/>
            <person name="Dvorak P."/>
            <person name="Villanueva C.D."/>
            <person name="Foss A.J."/>
            <person name="Garvey A.D."/>
            <person name="Gibson Q.A."/>
            <person name="Johansen J.R."/>
            <person name="Casamatta D.A."/>
        </authorList>
    </citation>
    <scope>NUCLEOTIDE SEQUENCE</scope>
    <source>
        <strain evidence="2">SJRDD-AB1</strain>
    </source>
</reference>
<keyword evidence="1" id="KW-0732">Signal</keyword>
<comment type="caution">
    <text evidence="2">The sequence shown here is derived from an EMBL/GenBank/DDBJ whole genome shotgun (WGS) entry which is preliminary data.</text>
</comment>
<sequence>MLMRIWAVIFVLASACLISGVKAAEPINATSVLAEKTTIFSQSTNGKQITVSKAEFGLKKVDPSGQANFIPTNRVPLQEGNAYGWRIELQDYQSEVRWREVLRLPKPPETWGTDDGENFSISKDGTTATTKRIQSATDGVIENFWTIAPGDPLGKYKIEVYIDNRLVGSFEFELVAALENRR</sequence>
<gene>
    <name evidence="2" type="ORF">FNW02_04900</name>
</gene>
<protein>
    <recommendedName>
        <fullName evidence="4">DUF5625 domain-containing protein</fullName>
    </recommendedName>
</protein>
<keyword evidence="3" id="KW-1185">Reference proteome</keyword>